<reference evidence="2 3" key="1">
    <citation type="journal article" date="2023" name="G3 (Bethesda)">
        <title>A chromosome-level genome assembly of Zasmidium syzygii isolated from banana leaves.</title>
        <authorList>
            <person name="van Westerhoven A.C."/>
            <person name="Mehrabi R."/>
            <person name="Talebi R."/>
            <person name="Steentjes M.B.F."/>
            <person name="Corcolon B."/>
            <person name="Chong P.A."/>
            <person name="Kema G.H.J."/>
            <person name="Seidl M.F."/>
        </authorList>
    </citation>
    <scope>NUCLEOTIDE SEQUENCE [LARGE SCALE GENOMIC DNA]</scope>
    <source>
        <strain evidence="2 3">P124</strain>
    </source>
</reference>
<sequence length="235" mass="27003">MADTTRQMREQTNSQIRLLRLPRELRDVIYELVLTNGVVDITDMSVVRFCTASKSSVTYGIPDYSDHTHDNQRFVPGMLQACRQLRQEASKIYYSTNAFLIRPQPGKALNRPKLAEDWLKMQQPGALTWIETILVLSYEECSTFKDCPLRVLVDLKTGDLKRLRCPQDKACCNKEYRTHSRADWVQLALESAKKQQGGIEWHNIMQVAKSWADDTASTEARLRLVINLPERATSL</sequence>
<proteinExistence type="predicted"/>
<evidence type="ECO:0000259" key="1">
    <source>
        <dbReference type="Pfam" id="PF20150"/>
    </source>
</evidence>
<feature type="domain" description="2EXR" evidence="1">
    <location>
        <begin position="20"/>
        <end position="96"/>
    </location>
</feature>
<dbReference type="PANTHER" id="PTHR42085">
    <property type="entry name" value="F-BOX DOMAIN-CONTAINING PROTEIN"/>
    <property type="match status" value="1"/>
</dbReference>
<evidence type="ECO:0000313" key="2">
    <source>
        <dbReference type="EMBL" id="KAK4499159.1"/>
    </source>
</evidence>
<keyword evidence="3" id="KW-1185">Reference proteome</keyword>
<dbReference type="PANTHER" id="PTHR42085:SF1">
    <property type="entry name" value="F-BOX DOMAIN-CONTAINING PROTEIN"/>
    <property type="match status" value="1"/>
</dbReference>
<dbReference type="Proteomes" id="UP001305779">
    <property type="component" value="Unassembled WGS sequence"/>
</dbReference>
<dbReference type="EMBL" id="JAXOVC010000007">
    <property type="protein sequence ID" value="KAK4499159.1"/>
    <property type="molecule type" value="Genomic_DNA"/>
</dbReference>
<organism evidence="2 3">
    <name type="scientific">Zasmidium cellare</name>
    <name type="common">Wine cellar mold</name>
    <name type="synonym">Racodium cellare</name>
    <dbReference type="NCBI Taxonomy" id="395010"/>
    <lineage>
        <taxon>Eukaryota</taxon>
        <taxon>Fungi</taxon>
        <taxon>Dikarya</taxon>
        <taxon>Ascomycota</taxon>
        <taxon>Pezizomycotina</taxon>
        <taxon>Dothideomycetes</taxon>
        <taxon>Dothideomycetidae</taxon>
        <taxon>Mycosphaerellales</taxon>
        <taxon>Mycosphaerellaceae</taxon>
        <taxon>Zasmidium</taxon>
    </lineage>
</organism>
<comment type="caution">
    <text evidence="2">The sequence shown here is derived from an EMBL/GenBank/DDBJ whole genome shotgun (WGS) entry which is preliminary data.</text>
</comment>
<dbReference type="Pfam" id="PF20150">
    <property type="entry name" value="2EXR"/>
    <property type="match status" value="1"/>
</dbReference>
<name>A0ABR0ECC4_ZASCE</name>
<accession>A0ABR0ECC4</accession>
<gene>
    <name evidence="2" type="ORF">PRZ48_009671</name>
</gene>
<dbReference type="InterPro" id="IPR038883">
    <property type="entry name" value="AN11006-like"/>
</dbReference>
<protein>
    <recommendedName>
        <fullName evidence="1">2EXR domain-containing protein</fullName>
    </recommendedName>
</protein>
<evidence type="ECO:0000313" key="3">
    <source>
        <dbReference type="Proteomes" id="UP001305779"/>
    </source>
</evidence>
<dbReference type="InterPro" id="IPR045518">
    <property type="entry name" value="2EXR"/>
</dbReference>